<dbReference type="EMBL" id="CP018258">
    <property type="protein sequence ID" value="APV44559.1"/>
    <property type="molecule type" value="Genomic_DNA"/>
</dbReference>
<dbReference type="OrthoDB" id="172673at2"/>
<reference evidence="2" key="1">
    <citation type="submission" date="2016-11" db="EMBL/GenBank/DDBJ databases">
        <title>Dehalogenimonas formicexedens sp. nov., a chlorinated alkane respiring bacterium isolated from contaminated groundwater.</title>
        <authorList>
            <person name="Key T.A."/>
            <person name="Bowman K.S."/>
            <person name="Lee I."/>
            <person name="Chun J."/>
            <person name="Albuquerque L."/>
            <person name="da Costa M.S."/>
            <person name="Rainey F.A."/>
            <person name="Moe W.M."/>
        </authorList>
    </citation>
    <scope>NUCLEOTIDE SEQUENCE [LARGE SCALE GENOMIC DNA]</scope>
    <source>
        <strain evidence="2">NSZ-14</strain>
    </source>
</reference>
<organism evidence="1 2">
    <name type="scientific">Dehalogenimonas formicexedens</name>
    <dbReference type="NCBI Taxonomy" id="1839801"/>
    <lineage>
        <taxon>Bacteria</taxon>
        <taxon>Bacillati</taxon>
        <taxon>Chloroflexota</taxon>
        <taxon>Dehalococcoidia</taxon>
        <taxon>Dehalococcoidales</taxon>
        <taxon>Dehalococcoidaceae</taxon>
        <taxon>Dehalogenimonas</taxon>
    </lineage>
</organism>
<name>A0A1P8F7V6_9CHLR</name>
<dbReference type="AlphaFoldDB" id="A0A1P8F7V6"/>
<keyword evidence="2" id="KW-1185">Reference proteome</keyword>
<accession>A0A1P8F7V6</accession>
<proteinExistence type="predicted"/>
<dbReference type="STRING" id="1839801.Dform_01230"/>
<dbReference type="RefSeq" id="WP_076004229.1">
    <property type="nucleotide sequence ID" value="NZ_CP018258.1"/>
</dbReference>
<dbReference type="KEGG" id="dfo:Dform_01230"/>
<gene>
    <name evidence="1" type="ORF">Dform_01230</name>
</gene>
<protein>
    <submittedName>
        <fullName evidence="1">Uncharacterized protein</fullName>
    </submittedName>
</protein>
<sequence>MGQSSETIEAIKKLVDSKTGTVSEVVDIESIDTEDENYAPVVKLFDSHSIWSLPVVFIDGKIVSWGTSRLDRIEKSLGEMFPASKETAPSTSRT</sequence>
<evidence type="ECO:0000313" key="2">
    <source>
        <dbReference type="Proteomes" id="UP000185934"/>
    </source>
</evidence>
<evidence type="ECO:0000313" key="1">
    <source>
        <dbReference type="EMBL" id="APV44559.1"/>
    </source>
</evidence>
<dbReference type="Proteomes" id="UP000185934">
    <property type="component" value="Chromosome"/>
</dbReference>